<dbReference type="PANTHER" id="PTHR43791:SF18">
    <property type="entry name" value="NICOTINIC ACID TRANSPORTER TNA1, PUTATIVE (AFU_ORTHOLOGUE AFUA_3G03820)-RELATED"/>
    <property type="match status" value="1"/>
</dbReference>
<dbReference type="Pfam" id="PF07690">
    <property type="entry name" value="MFS_1"/>
    <property type="match status" value="1"/>
</dbReference>
<dbReference type="eggNOG" id="KOG2533">
    <property type="taxonomic scope" value="Eukaryota"/>
</dbReference>
<name>E9E7G7_METAQ</name>
<dbReference type="GO" id="GO:0016020">
    <property type="term" value="C:membrane"/>
    <property type="evidence" value="ECO:0007669"/>
    <property type="project" value="UniProtKB-SubCell"/>
</dbReference>
<organism evidence="9">
    <name type="scientific">Metarhizium acridum (strain CQMa 102)</name>
    <dbReference type="NCBI Taxonomy" id="655827"/>
    <lineage>
        <taxon>Eukaryota</taxon>
        <taxon>Fungi</taxon>
        <taxon>Dikarya</taxon>
        <taxon>Ascomycota</taxon>
        <taxon>Pezizomycotina</taxon>
        <taxon>Sordariomycetes</taxon>
        <taxon>Hypocreomycetidae</taxon>
        <taxon>Hypocreales</taxon>
        <taxon>Clavicipitaceae</taxon>
        <taxon>Metarhizium</taxon>
    </lineage>
</organism>
<dbReference type="GO" id="GO:0022857">
    <property type="term" value="F:transmembrane transporter activity"/>
    <property type="evidence" value="ECO:0007669"/>
    <property type="project" value="InterPro"/>
</dbReference>
<dbReference type="FunFam" id="1.20.1250.20:FF:000034">
    <property type="entry name" value="MFS general substrate transporter"/>
    <property type="match status" value="1"/>
</dbReference>
<evidence type="ECO:0000256" key="3">
    <source>
        <dbReference type="ARBA" id="ARBA00022692"/>
    </source>
</evidence>
<keyword evidence="2" id="KW-0813">Transport</keyword>
<feature type="transmembrane region" description="Helical" evidence="6">
    <location>
        <begin position="330"/>
        <end position="350"/>
    </location>
</feature>
<feature type="transmembrane region" description="Helical" evidence="6">
    <location>
        <begin position="452"/>
        <end position="472"/>
    </location>
</feature>
<dbReference type="PROSITE" id="PS50850">
    <property type="entry name" value="MFS"/>
    <property type="match status" value="1"/>
</dbReference>
<keyword evidence="9" id="KW-1185">Reference proteome</keyword>
<keyword evidence="5 6" id="KW-0472">Membrane</keyword>
<dbReference type="EMBL" id="GL698516">
    <property type="protein sequence ID" value="EFY88077.1"/>
    <property type="molecule type" value="Genomic_DNA"/>
</dbReference>
<feature type="transmembrane region" description="Helical" evidence="6">
    <location>
        <begin position="484"/>
        <end position="502"/>
    </location>
</feature>
<evidence type="ECO:0000313" key="8">
    <source>
        <dbReference type="EMBL" id="EFY88077.1"/>
    </source>
</evidence>
<feature type="transmembrane region" description="Helical" evidence="6">
    <location>
        <begin position="538"/>
        <end position="559"/>
    </location>
</feature>
<comment type="subcellular location">
    <subcellularLocation>
        <location evidence="1">Membrane</location>
        <topology evidence="1">Multi-pass membrane protein</topology>
    </subcellularLocation>
</comment>
<feature type="transmembrane region" description="Helical" evidence="6">
    <location>
        <begin position="283"/>
        <end position="301"/>
    </location>
</feature>
<dbReference type="Gene3D" id="1.20.1250.20">
    <property type="entry name" value="MFS general substrate transporter like domains"/>
    <property type="match status" value="2"/>
</dbReference>
<evidence type="ECO:0000259" key="7">
    <source>
        <dbReference type="PROSITE" id="PS50850"/>
    </source>
</evidence>
<dbReference type="FunFam" id="1.20.1250.20:FF:000068">
    <property type="entry name" value="MFS general substrate transporter"/>
    <property type="match status" value="1"/>
</dbReference>
<evidence type="ECO:0000313" key="9">
    <source>
        <dbReference type="Proteomes" id="UP000002499"/>
    </source>
</evidence>
<keyword evidence="4 6" id="KW-1133">Transmembrane helix</keyword>
<dbReference type="InterPro" id="IPR011701">
    <property type="entry name" value="MFS"/>
</dbReference>
<reference evidence="8 9" key="1">
    <citation type="journal article" date="2011" name="PLoS Genet.">
        <title>Genome sequencing and comparative transcriptomics of the model entomopathogenic fungi Metarhizium anisopliae and M. acridum.</title>
        <authorList>
            <person name="Gao Q."/>
            <person name="Jin K."/>
            <person name="Ying S.H."/>
            <person name="Zhang Y."/>
            <person name="Xiao G."/>
            <person name="Shang Y."/>
            <person name="Duan Z."/>
            <person name="Hu X."/>
            <person name="Xie X.Q."/>
            <person name="Zhou G."/>
            <person name="Peng G."/>
            <person name="Luo Z."/>
            <person name="Huang W."/>
            <person name="Wang B."/>
            <person name="Fang W."/>
            <person name="Wang S."/>
            <person name="Zhong Y."/>
            <person name="Ma L.J."/>
            <person name="St Leger R.J."/>
            <person name="Zhao G.P."/>
            <person name="Pei Y."/>
            <person name="Feng M.G."/>
            <person name="Xia Y."/>
            <person name="Wang C."/>
        </authorList>
    </citation>
    <scope>NUCLEOTIDE SEQUENCE [LARGE SCALE GENOMIC DNA]</scope>
    <source>
        <strain evidence="8 9">CQMa 102</strain>
    </source>
</reference>
<feature type="domain" description="Major facilitator superfamily (MFS) profile" evidence="7">
    <location>
        <begin position="216"/>
        <end position="631"/>
    </location>
</feature>
<feature type="transmembrane region" description="Helical" evidence="6">
    <location>
        <begin position="571"/>
        <end position="591"/>
    </location>
</feature>
<dbReference type="AlphaFoldDB" id="E9E7G7"/>
<dbReference type="HOGENOM" id="CLU_001265_0_1_1"/>
<dbReference type="PANTHER" id="PTHR43791">
    <property type="entry name" value="PERMEASE-RELATED"/>
    <property type="match status" value="1"/>
</dbReference>
<dbReference type="SUPFAM" id="SSF103473">
    <property type="entry name" value="MFS general substrate transporter"/>
    <property type="match status" value="1"/>
</dbReference>
<feature type="transmembrane region" description="Helical" evidence="6">
    <location>
        <begin position="603"/>
        <end position="624"/>
    </location>
</feature>
<sequence>MGLVRMAVNPAFSKPQKLGKSRNIVERVKQRRAVNRTSGPLIHCLVWGDLMVISIMGTPWPIRASLFKEESSSEAQLLYLSGSVLRIGAGKMESRLESCLLKLNIYCATNATVWLSVAILKGQSVEQHWSAIPLTLSYAASSPPADPKVSSAASMMSRSGQSTEKVVMPFNHDEYAAGDNKAVSDTDDMGVGTVATPPNFDHVDEKKILWKMDIRLIPMLALLYLLSFLDRGNIGNADVEGLSADLGIQPDQYNWCLTVFFFTYAAFEVPSNLLLKKLRPSRWLPTIMVAWGLVMTLMGLVQNYHGLLIARIFLGVTEAGLFPGVAFRQALFFSAASVAGAFSGLLAFAISKMNGTAGLEGWRWIFILEGIATVLVAFCAFFLIHDFPDTASFLTEDEKAFVIHRLKYQGQTVMGGGDAETQARAQVEQAEEFEWKYVWQAFKDWQIWVNVLVYWGIVCPLYGISLFLPTIIKSLNYSKTEAQLMTVPIYITAAILAVIVAFCSDRVGKRSPFVIGFMCMMLVGFAMCIASSNPKVVYGGVFVAACAIYPAFPGVIAWLSNNLSGSYKRSAGMALQIGIGNLGGAMASNFYRKKDKPRYFLGHGLEIGFIVLGIAAAFILVLGYRWLNRKRERQLAEGQDKNYTAAEMSALGDKAITFRYMY</sequence>
<dbReference type="InParanoid" id="E9E7G7"/>
<evidence type="ECO:0000256" key="5">
    <source>
        <dbReference type="ARBA" id="ARBA00023136"/>
    </source>
</evidence>
<dbReference type="OrthoDB" id="2962993at2759"/>
<feature type="transmembrane region" description="Helical" evidence="6">
    <location>
        <begin position="514"/>
        <end position="532"/>
    </location>
</feature>
<dbReference type="OMA" id="MIVPIVC"/>
<evidence type="ECO:0000256" key="6">
    <source>
        <dbReference type="SAM" id="Phobius"/>
    </source>
</evidence>
<proteinExistence type="predicted"/>
<feature type="transmembrane region" description="Helical" evidence="6">
    <location>
        <begin position="362"/>
        <end position="384"/>
    </location>
</feature>
<dbReference type="InterPro" id="IPR036259">
    <property type="entry name" value="MFS_trans_sf"/>
</dbReference>
<dbReference type="FunCoup" id="E9E7G7">
    <property type="interactions" value="148"/>
</dbReference>
<dbReference type="InterPro" id="IPR020846">
    <property type="entry name" value="MFS_dom"/>
</dbReference>
<evidence type="ECO:0000256" key="1">
    <source>
        <dbReference type="ARBA" id="ARBA00004141"/>
    </source>
</evidence>
<evidence type="ECO:0000256" key="2">
    <source>
        <dbReference type="ARBA" id="ARBA00022448"/>
    </source>
</evidence>
<keyword evidence="3 6" id="KW-0812">Transmembrane</keyword>
<gene>
    <name evidence="8" type="ORF">MAC_05815</name>
</gene>
<accession>E9E7G7</accession>
<evidence type="ECO:0000256" key="4">
    <source>
        <dbReference type="ARBA" id="ARBA00022989"/>
    </source>
</evidence>
<protein>
    <submittedName>
        <fullName evidence="8">High-affinity nicotinic acid transporter</fullName>
    </submittedName>
</protein>
<dbReference type="Proteomes" id="UP000002499">
    <property type="component" value="Unassembled WGS sequence"/>
</dbReference>